<protein>
    <recommendedName>
        <fullName evidence="5">Programmed cell death protein 7</fullName>
    </recommendedName>
</protein>
<evidence type="ECO:0000313" key="4">
    <source>
        <dbReference type="Proteomes" id="UP000005408"/>
    </source>
</evidence>
<evidence type="ECO:0000256" key="2">
    <source>
        <dbReference type="SAM" id="MobiDB-lite"/>
    </source>
</evidence>
<evidence type="ECO:0000256" key="1">
    <source>
        <dbReference type="SAM" id="Coils"/>
    </source>
</evidence>
<feature type="region of interest" description="Disordered" evidence="2">
    <location>
        <begin position="542"/>
        <end position="566"/>
    </location>
</feature>
<dbReference type="EnsemblMetazoa" id="G10603.1">
    <property type="protein sequence ID" value="G10603.1:cds"/>
    <property type="gene ID" value="G10603"/>
</dbReference>
<dbReference type="OrthoDB" id="2289628at2759"/>
<dbReference type="AlphaFoldDB" id="A0A8W8HQI5"/>
<dbReference type="InterPro" id="IPR031974">
    <property type="entry name" value="PDCD7"/>
</dbReference>
<accession>A0A8W8HQI5</accession>
<organism evidence="3 4">
    <name type="scientific">Magallana gigas</name>
    <name type="common">Pacific oyster</name>
    <name type="synonym">Crassostrea gigas</name>
    <dbReference type="NCBI Taxonomy" id="29159"/>
    <lineage>
        <taxon>Eukaryota</taxon>
        <taxon>Metazoa</taxon>
        <taxon>Spiralia</taxon>
        <taxon>Lophotrochozoa</taxon>
        <taxon>Mollusca</taxon>
        <taxon>Bivalvia</taxon>
        <taxon>Autobranchia</taxon>
        <taxon>Pteriomorphia</taxon>
        <taxon>Ostreida</taxon>
        <taxon>Ostreoidea</taxon>
        <taxon>Ostreidae</taxon>
        <taxon>Magallana</taxon>
    </lineage>
</organism>
<reference evidence="3" key="1">
    <citation type="submission" date="2022-08" db="UniProtKB">
        <authorList>
            <consortium name="EnsemblMetazoa"/>
        </authorList>
    </citation>
    <scope>IDENTIFICATION</scope>
    <source>
        <strain evidence="3">05x7-T-G4-1.051#20</strain>
    </source>
</reference>
<dbReference type="PANTHER" id="PTHR48190">
    <property type="entry name" value="PROGRAMMED CELL DEATH PROTEIN 7"/>
    <property type="match status" value="1"/>
</dbReference>
<dbReference type="GO" id="GO:0005689">
    <property type="term" value="C:U12-type spliceosomal complex"/>
    <property type="evidence" value="ECO:0007669"/>
    <property type="project" value="TreeGrafter"/>
</dbReference>
<evidence type="ECO:0000313" key="3">
    <source>
        <dbReference type="EnsemblMetazoa" id="G10603.1:cds"/>
    </source>
</evidence>
<evidence type="ECO:0008006" key="5">
    <source>
        <dbReference type="Google" id="ProtNLM"/>
    </source>
</evidence>
<feature type="compositionally biased region" description="Polar residues" evidence="2">
    <location>
        <begin position="9"/>
        <end position="19"/>
    </location>
</feature>
<feature type="region of interest" description="Disordered" evidence="2">
    <location>
        <begin position="1"/>
        <end position="40"/>
    </location>
</feature>
<dbReference type="PANTHER" id="PTHR48190:SF2">
    <property type="entry name" value="PROGRAMMED CELL DEATH PROTEIN 7"/>
    <property type="match status" value="1"/>
</dbReference>
<dbReference type="EnsemblMetazoa" id="G10603.4">
    <property type="protein sequence ID" value="G10603.4:cds"/>
    <property type="gene ID" value="G10603"/>
</dbReference>
<dbReference type="Proteomes" id="UP000005408">
    <property type="component" value="Unassembled WGS sequence"/>
</dbReference>
<proteinExistence type="predicted"/>
<keyword evidence="1" id="KW-0175">Coiled coil</keyword>
<dbReference type="InterPro" id="IPR052831">
    <property type="entry name" value="Apoptosis_promoter"/>
</dbReference>
<dbReference type="Pfam" id="PF16021">
    <property type="entry name" value="PDCD7"/>
    <property type="match status" value="1"/>
</dbReference>
<sequence length="566" mass="66303">MAAPIRNNYRPQSFDQNVNFRPRYDASVGRNPRPDFQNFRPRYQERFGDPRHSFETPRWQGNVLQNQQNNFQQHPPFRPFGQGLFSPSMQNNNNVYEQGQSSYSQNTGQQENTSLPMFLGNTDQYQNVNQNIQMNSNINFQQTMPQNNSVQNFQNTGMQVPPPFLVSHQNAPPPVPNPMQFSVPPPLHPGQPLLPPNFGSSSAPFHEQKTDVDDASVGKQYLDAWLRKRQRRNEDIEDTYTHPAQVSSSIHSLQSKMRRMMLLMAQLQQETSVLSDLGTQASDEVWDEQKQKTEALKKELENIHKELSEESTVDTVKQKVLKQRKKRERLKRRRQEIYEEKQRAEEQRNKLHAEIDAWQGEIRKKENEKREARELKKSADAILNEVRKKINDVTKTMDLLKGIQKLRKLRSDRLKQQGVHTNPASDEKFKEVMDEQFETVKKQKDIYLAEERALRVMLETEHEESKEKEREQQEKLNKLKKERENKRTEEILFGKSESFSGEDPMLPFHQYYDQANYNYDSFIQIRCDWDRFVVPDSAPGGTRIPTHFVTPAEPSSDQWASALKDS</sequence>
<name>A0A8W8HQI5_MAGGI</name>
<feature type="coiled-coil region" evidence="1">
    <location>
        <begin position="250"/>
        <end position="389"/>
    </location>
</feature>
<feature type="region of interest" description="Disordered" evidence="2">
    <location>
        <begin position="459"/>
        <end position="483"/>
    </location>
</feature>
<keyword evidence="4" id="KW-1185">Reference proteome</keyword>
<dbReference type="OMA" id="TRIPTHF"/>